<evidence type="ECO:0000313" key="3">
    <source>
        <dbReference type="Proteomes" id="UP000057820"/>
    </source>
</evidence>
<proteinExistence type="predicted"/>
<name>A0A0H5NED9_NOCFR</name>
<evidence type="ECO:0000256" key="1">
    <source>
        <dbReference type="SAM" id="MobiDB-lite"/>
    </source>
</evidence>
<dbReference type="Proteomes" id="UP000057820">
    <property type="component" value="Chromosome 1"/>
</dbReference>
<organism evidence="2 3">
    <name type="scientific">Nocardia farcinica</name>
    <dbReference type="NCBI Taxonomy" id="37329"/>
    <lineage>
        <taxon>Bacteria</taxon>
        <taxon>Bacillati</taxon>
        <taxon>Actinomycetota</taxon>
        <taxon>Actinomycetes</taxon>
        <taxon>Mycobacteriales</taxon>
        <taxon>Nocardiaceae</taxon>
        <taxon>Nocardia</taxon>
    </lineage>
</organism>
<gene>
    <name evidence="2" type="ORF">ERS450000_00259</name>
</gene>
<reference evidence="3" key="1">
    <citation type="submission" date="2015-03" db="EMBL/GenBank/DDBJ databases">
        <authorList>
            <consortium name="Pathogen Informatics"/>
        </authorList>
    </citation>
    <scope>NUCLEOTIDE SEQUENCE [LARGE SCALE GENOMIC DNA]</scope>
    <source>
        <strain evidence="3">NCTC11134</strain>
    </source>
</reference>
<evidence type="ECO:0000313" key="2">
    <source>
        <dbReference type="EMBL" id="CRY73679.1"/>
    </source>
</evidence>
<feature type="region of interest" description="Disordered" evidence="1">
    <location>
        <begin position="1"/>
        <end position="25"/>
    </location>
</feature>
<protein>
    <submittedName>
        <fullName evidence="2">Uncharacterized protein</fullName>
    </submittedName>
</protein>
<accession>A0A0H5NED9</accession>
<sequence>MPTPKKPGAKKRRGKSAGNSVTSPATMARHQAAMDLSVQGFSYAEIAERLGYGSGSAARYAVNAAFKRAATESAEHLRPRLAARAELMWRHGIAMMLEGRSVGDLDQFEKGARVADRAYGRMLTIHGLAGPGITVNQQFNTGDAATLDQLKAEFTALMQDPPAVAPGDVVDGEVVATEDSPP</sequence>
<dbReference type="KEGG" id="nfr:ERS450000_00259"/>
<dbReference type="AlphaFoldDB" id="A0A0H5NED9"/>
<dbReference type="EMBL" id="LN868938">
    <property type="protein sequence ID" value="CRY73679.1"/>
    <property type="molecule type" value="Genomic_DNA"/>
</dbReference>
<dbReference type="RefSeq" id="WP_139337539.1">
    <property type="nucleotide sequence ID" value="NZ_CP031418.1"/>
</dbReference>